<dbReference type="RefSeq" id="XP_001306605.1">
    <property type="nucleotide sequence ID" value="XM_001306604.1"/>
</dbReference>
<dbReference type="VEuPathDB" id="TrichDB:TVAG_103940"/>
<dbReference type="PRINTS" id="PR00503">
    <property type="entry name" value="BROMODOMAIN"/>
</dbReference>
<accession>A2FN33</accession>
<dbReference type="STRING" id="5722.A2FN33"/>
<dbReference type="PANTHER" id="PTHR45926">
    <property type="entry name" value="OSJNBA0053K19.4 PROTEIN"/>
    <property type="match status" value="1"/>
</dbReference>
<name>A2FN33_TRIV3</name>
<dbReference type="Gene3D" id="1.20.920.10">
    <property type="entry name" value="Bromodomain-like"/>
    <property type="match status" value="1"/>
</dbReference>
<evidence type="ECO:0000313" key="5">
    <source>
        <dbReference type="EMBL" id="EAX93675.1"/>
    </source>
</evidence>
<dbReference type="eggNOG" id="KOG1474">
    <property type="taxonomic scope" value="Eukaryota"/>
</dbReference>
<dbReference type="SUPFAM" id="SSF47370">
    <property type="entry name" value="Bromodomain"/>
    <property type="match status" value="1"/>
</dbReference>
<organism evidence="5 6">
    <name type="scientific">Trichomonas vaginalis (strain ATCC PRA-98 / G3)</name>
    <dbReference type="NCBI Taxonomy" id="412133"/>
    <lineage>
        <taxon>Eukaryota</taxon>
        <taxon>Metamonada</taxon>
        <taxon>Parabasalia</taxon>
        <taxon>Trichomonadida</taxon>
        <taxon>Trichomonadidae</taxon>
        <taxon>Trichomonas</taxon>
    </lineage>
</organism>
<dbReference type="Pfam" id="PF00439">
    <property type="entry name" value="Bromodomain"/>
    <property type="match status" value="1"/>
</dbReference>
<sequence>MGISDYSRRHLLKALDKLCERHISKMFTQPVNPETDGCPNYFEVIKNPMDLGTIRSKLLENKYETVEDFKADISLVWDNNIKYNSKKSLIAHLAKELSNEFEKLTHWITGNDEADWLNKYHEILLENAQTKYKVEPAPVEKKPPPPPQPPTVQPEPAPTAQTTQPEQPPKIHRPRGRPSKKMLAELEAQRQAMLQQEQANAEKESEHSREIKLAVPKEKHLTNDQKAKLANDLSSLSNPAHIEQACLLIRHQEPNYFVDGVVDCDIQDFQDSTCLRLKKLVDVLSKEKHK</sequence>
<dbReference type="PROSITE" id="PS50014">
    <property type="entry name" value="BROMODOMAIN_2"/>
    <property type="match status" value="1"/>
</dbReference>
<dbReference type="SMART" id="SM00297">
    <property type="entry name" value="BROMO"/>
    <property type="match status" value="1"/>
</dbReference>
<dbReference type="InterPro" id="IPR001487">
    <property type="entry name" value="Bromodomain"/>
</dbReference>
<keyword evidence="1 2" id="KW-0103">Bromodomain</keyword>
<protein>
    <submittedName>
        <fullName evidence="5">Bromodomain containing protein</fullName>
    </submittedName>
</protein>
<evidence type="ECO:0000313" key="6">
    <source>
        <dbReference type="Proteomes" id="UP000001542"/>
    </source>
</evidence>
<evidence type="ECO:0000259" key="4">
    <source>
        <dbReference type="PROSITE" id="PS50014"/>
    </source>
</evidence>
<dbReference type="EMBL" id="DS113898">
    <property type="protein sequence ID" value="EAX93675.1"/>
    <property type="molecule type" value="Genomic_DNA"/>
</dbReference>
<reference evidence="5" key="1">
    <citation type="submission" date="2006-10" db="EMBL/GenBank/DDBJ databases">
        <authorList>
            <person name="Amadeo P."/>
            <person name="Zhao Q."/>
            <person name="Wortman J."/>
            <person name="Fraser-Liggett C."/>
            <person name="Carlton J."/>
        </authorList>
    </citation>
    <scope>NUCLEOTIDE SEQUENCE</scope>
    <source>
        <strain evidence="5">G3</strain>
    </source>
</reference>
<dbReference type="AlphaFoldDB" id="A2FN33"/>
<dbReference type="InterPro" id="IPR036427">
    <property type="entry name" value="Bromodomain-like_sf"/>
</dbReference>
<evidence type="ECO:0000256" key="1">
    <source>
        <dbReference type="ARBA" id="ARBA00023117"/>
    </source>
</evidence>
<dbReference type="VEuPathDB" id="TrichDB:TVAGG3_0044020"/>
<dbReference type="Proteomes" id="UP000001542">
    <property type="component" value="Unassembled WGS sequence"/>
</dbReference>
<gene>
    <name evidence="5" type="ORF">TVAG_103940</name>
</gene>
<evidence type="ECO:0000256" key="3">
    <source>
        <dbReference type="SAM" id="MobiDB-lite"/>
    </source>
</evidence>
<evidence type="ECO:0000256" key="2">
    <source>
        <dbReference type="PROSITE-ProRule" id="PRU00035"/>
    </source>
</evidence>
<reference evidence="5" key="2">
    <citation type="journal article" date="2007" name="Science">
        <title>Draft genome sequence of the sexually transmitted pathogen Trichomonas vaginalis.</title>
        <authorList>
            <person name="Carlton J.M."/>
            <person name="Hirt R.P."/>
            <person name="Silva J.C."/>
            <person name="Delcher A.L."/>
            <person name="Schatz M."/>
            <person name="Zhao Q."/>
            <person name="Wortman J.R."/>
            <person name="Bidwell S.L."/>
            <person name="Alsmark U.C.M."/>
            <person name="Besteiro S."/>
            <person name="Sicheritz-Ponten T."/>
            <person name="Noel C.J."/>
            <person name="Dacks J.B."/>
            <person name="Foster P.G."/>
            <person name="Simillion C."/>
            <person name="Van de Peer Y."/>
            <person name="Miranda-Saavedra D."/>
            <person name="Barton G.J."/>
            <person name="Westrop G.D."/>
            <person name="Mueller S."/>
            <person name="Dessi D."/>
            <person name="Fiori P.L."/>
            <person name="Ren Q."/>
            <person name="Paulsen I."/>
            <person name="Zhang H."/>
            <person name="Bastida-Corcuera F.D."/>
            <person name="Simoes-Barbosa A."/>
            <person name="Brown M.T."/>
            <person name="Hayes R.D."/>
            <person name="Mukherjee M."/>
            <person name="Okumura C.Y."/>
            <person name="Schneider R."/>
            <person name="Smith A.J."/>
            <person name="Vanacova S."/>
            <person name="Villalvazo M."/>
            <person name="Haas B.J."/>
            <person name="Pertea M."/>
            <person name="Feldblyum T.V."/>
            <person name="Utterback T.R."/>
            <person name="Shu C.L."/>
            <person name="Osoegawa K."/>
            <person name="de Jong P.J."/>
            <person name="Hrdy I."/>
            <person name="Horvathova L."/>
            <person name="Zubacova Z."/>
            <person name="Dolezal P."/>
            <person name="Malik S.B."/>
            <person name="Logsdon J.M. Jr."/>
            <person name="Henze K."/>
            <person name="Gupta A."/>
            <person name="Wang C.C."/>
            <person name="Dunne R.L."/>
            <person name="Upcroft J.A."/>
            <person name="Upcroft P."/>
            <person name="White O."/>
            <person name="Salzberg S.L."/>
            <person name="Tang P."/>
            <person name="Chiu C.-H."/>
            <person name="Lee Y.-S."/>
            <person name="Embley T.M."/>
            <person name="Coombs G.H."/>
            <person name="Mottram J.C."/>
            <person name="Tachezy J."/>
            <person name="Fraser-Liggett C.M."/>
            <person name="Johnson P.J."/>
        </authorList>
    </citation>
    <scope>NUCLEOTIDE SEQUENCE [LARGE SCALE GENOMIC DNA]</scope>
    <source>
        <strain evidence="5">G3</strain>
    </source>
</reference>
<dbReference type="SMR" id="A2FN33"/>
<feature type="domain" description="Bromo" evidence="4">
    <location>
        <begin position="19"/>
        <end position="91"/>
    </location>
</feature>
<feature type="region of interest" description="Disordered" evidence="3">
    <location>
        <begin position="135"/>
        <end position="177"/>
    </location>
</feature>
<dbReference type="OrthoDB" id="21449at2759"/>
<keyword evidence="6" id="KW-1185">Reference proteome</keyword>
<dbReference type="Gene3D" id="1.20.1270.220">
    <property type="match status" value="1"/>
</dbReference>
<proteinExistence type="predicted"/>
<feature type="compositionally biased region" description="Pro residues" evidence="3">
    <location>
        <begin position="144"/>
        <end position="157"/>
    </location>
</feature>
<dbReference type="InterPro" id="IPR038336">
    <property type="entry name" value="NET_sf"/>
</dbReference>
<dbReference type="InParanoid" id="A2FN33"/>
<dbReference type="KEGG" id="tva:4751404"/>